<dbReference type="SUPFAM" id="SSF56935">
    <property type="entry name" value="Porins"/>
    <property type="match status" value="1"/>
</dbReference>
<keyword evidence="6 8" id="KW-0472">Membrane</keyword>
<protein>
    <submittedName>
        <fullName evidence="11">TonB-linked SusC/RagA family outer membrane protein</fullName>
    </submittedName>
</protein>
<dbReference type="InterPro" id="IPR039426">
    <property type="entry name" value="TonB-dep_rcpt-like"/>
</dbReference>
<dbReference type="NCBIfam" id="TIGR04056">
    <property type="entry name" value="OMP_RagA_SusC"/>
    <property type="match status" value="1"/>
</dbReference>
<evidence type="ECO:0000256" key="1">
    <source>
        <dbReference type="ARBA" id="ARBA00004571"/>
    </source>
</evidence>
<dbReference type="PROSITE" id="PS52016">
    <property type="entry name" value="TONB_DEPENDENT_REC_3"/>
    <property type="match status" value="1"/>
</dbReference>
<keyword evidence="2 8" id="KW-0813">Transport</keyword>
<evidence type="ECO:0000256" key="2">
    <source>
        <dbReference type="ARBA" id="ARBA00022448"/>
    </source>
</evidence>
<evidence type="ECO:0000256" key="6">
    <source>
        <dbReference type="ARBA" id="ARBA00023136"/>
    </source>
</evidence>
<accession>A0ABR6W6W7</accession>
<sequence length="1074" mass="117851">MRRILLVSFLLVCSLCANVWAQERKVTGKVTSAEDGNAIPGVSIVLKGSSRGANTDAEGNYAISLPASGGTLVVSFVGTTTQEIAVGNRSVIDVKLVTDSRQLTEVVVTGVGVATDKRKLGIAVESVSSKNLPQTPTASIDQALVGKIAGAQISSGNGTPGAPVNIVLRGINTINRGTAPILIIDGVQVDASSYDSNGNFNSNPTAILSSIDPNTIERVEVVQGAAAATLYGAQGANGVIQVFTKRGKSGKLQIDISSGITRNTYLNVGGVAKSQFNGFVTDAQNNVIGTSGKPLTFDPNTLIYSENVQYNPLDVNNKADKPYTANLKYIDHYDYFFKPSTTYNNSISLSGGRDKFDFAVSASNNQQESNIINNGGYQRSNIVTNIGAELAKGLTFRTTTQLIYTKNTIKSNDRNILYTVNNARPFADFSALDPDGNPGIYYGDAVGVNHNNPSYWQRYTNNNDNKIDIIQNLNLNYKLNKFIDLDAKYGINYSRQEIITTYPNQTENRNVQAYSGSNFWGNYATDAKGEIDNLSLNSTYQNFLASAFFNTDFQNDFKLNIPIRTSTQIAFDYRNRKSKEYNTYSLSLPTYEPFTAAQASSFKTFRDYTEPFITYGYLVNQRIDFGDLAGVSGGFRTDFSSAFGQASKPFTFPRGDAYFRISALKFWENSPISGIFPEFKFRAAYGQAGIQPRPFDRYQVLNTRTLGNANSFYTPASQPNPDLNVEVSSELEIGTDLALTPFKSSNWLSSIRLSATYWNRSTDNAIYDINAAPSSGINSIKDNAFSLGSHGFQASLNANIFRTPTFSWNLTTNFGRQTSEITAVKGGAEVVVLSNAGSTNYVLKAGEKIGQLYGNVSISQVDARDVNGQLYIPADQQANYTVASNGYVVSKATKQPFFSANKYSFGDPNPLFNMSFINEFTFKNFLSFGFQFDWVQGSHVYNQTKEWMYRDGIHADYAKPFTIEGQTGAWTAFYRGVYAQRAANGTKDYFYEDASFVRLRNVQVGVDFSKIANIPVLRRAQLVLSGRNLLTFTKYTGYDPEISSGSGNSAWDRGTDHNTMPNVRSYQATLNIGF</sequence>
<dbReference type="InterPro" id="IPR012910">
    <property type="entry name" value="Plug_dom"/>
</dbReference>
<comment type="similarity">
    <text evidence="8">Belongs to the TonB-dependent receptor family.</text>
</comment>
<dbReference type="Gene3D" id="2.60.40.1120">
    <property type="entry name" value="Carboxypeptidase-like, regulatory domain"/>
    <property type="match status" value="1"/>
</dbReference>
<evidence type="ECO:0000259" key="10">
    <source>
        <dbReference type="Pfam" id="PF07715"/>
    </source>
</evidence>
<comment type="subcellular location">
    <subcellularLocation>
        <location evidence="1 8">Cell outer membrane</location>
        <topology evidence="1 8">Multi-pass membrane protein</topology>
    </subcellularLocation>
</comment>
<comment type="caution">
    <text evidence="11">The sequence shown here is derived from an EMBL/GenBank/DDBJ whole genome shotgun (WGS) entry which is preliminary data.</text>
</comment>
<reference evidence="11 12" key="1">
    <citation type="submission" date="2019-06" db="EMBL/GenBank/DDBJ databases">
        <title>Spirosoma utsteinense sp. nov. isolated from Antarctic ice-free soils.</title>
        <authorList>
            <person name="Tahon G."/>
        </authorList>
    </citation>
    <scope>NUCLEOTIDE SEQUENCE [LARGE SCALE GENOMIC DNA]</scope>
    <source>
        <strain evidence="11 12">LMG 31447</strain>
    </source>
</reference>
<evidence type="ECO:0000313" key="11">
    <source>
        <dbReference type="EMBL" id="MBC3792323.1"/>
    </source>
</evidence>
<evidence type="ECO:0000256" key="8">
    <source>
        <dbReference type="PROSITE-ProRule" id="PRU01360"/>
    </source>
</evidence>
<keyword evidence="12" id="KW-1185">Reference proteome</keyword>
<dbReference type="RefSeq" id="WP_186738106.1">
    <property type="nucleotide sequence ID" value="NZ_VFIA01000015.1"/>
</dbReference>
<dbReference type="PANTHER" id="PTHR30069:SF29">
    <property type="entry name" value="HEMOGLOBIN AND HEMOGLOBIN-HAPTOGLOBIN-BINDING PROTEIN 1-RELATED"/>
    <property type="match status" value="1"/>
</dbReference>
<keyword evidence="3 8" id="KW-1134">Transmembrane beta strand</keyword>
<feature type="domain" description="TonB-dependent receptor plug" evidence="10">
    <location>
        <begin position="117"/>
        <end position="239"/>
    </location>
</feature>
<dbReference type="PANTHER" id="PTHR30069">
    <property type="entry name" value="TONB-DEPENDENT OUTER MEMBRANE RECEPTOR"/>
    <property type="match status" value="1"/>
</dbReference>
<keyword evidence="4 8" id="KW-0812">Transmembrane</keyword>
<evidence type="ECO:0000256" key="9">
    <source>
        <dbReference type="SAM" id="SignalP"/>
    </source>
</evidence>
<evidence type="ECO:0000256" key="5">
    <source>
        <dbReference type="ARBA" id="ARBA00022729"/>
    </source>
</evidence>
<feature type="chain" id="PRO_5045753720" evidence="9">
    <location>
        <begin position="22"/>
        <end position="1074"/>
    </location>
</feature>
<dbReference type="EMBL" id="VFIA01000015">
    <property type="protein sequence ID" value="MBC3792323.1"/>
    <property type="molecule type" value="Genomic_DNA"/>
</dbReference>
<dbReference type="InterPro" id="IPR023996">
    <property type="entry name" value="TonB-dep_OMP_SusC/RagA"/>
</dbReference>
<evidence type="ECO:0000256" key="7">
    <source>
        <dbReference type="ARBA" id="ARBA00023237"/>
    </source>
</evidence>
<dbReference type="InterPro" id="IPR037066">
    <property type="entry name" value="Plug_dom_sf"/>
</dbReference>
<name>A0ABR6W6W7_9BACT</name>
<dbReference type="Gene3D" id="2.40.170.20">
    <property type="entry name" value="TonB-dependent receptor, beta-barrel domain"/>
    <property type="match status" value="1"/>
</dbReference>
<dbReference type="Proteomes" id="UP000700732">
    <property type="component" value="Unassembled WGS sequence"/>
</dbReference>
<dbReference type="Pfam" id="PF07715">
    <property type="entry name" value="Plug"/>
    <property type="match status" value="1"/>
</dbReference>
<evidence type="ECO:0000256" key="4">
    <source>
        <dbReference type="ARBA" id="ARBA00022692"/>
    </source>
</evidence>
<dbReference type="InterPro" id="IPR008969">
    <property type="entry name" value="CarboxyPept-like_regulatory"/>
</dbReference>
<feature type="signal peptide" evidence="9">
    <location>
        <begin position="1"/>
        <end position="21"/>
    </location>
</feature>
<keyword evidence="7 8" id="KW-0998">Cell outer membrane</keyword>
<gene>
    <name evidence="11" type="ORF">FH603_2834</name>
</gene>
<evidence type="ECO:0000256" key="3">
    <source>
        <dbReference type="ARBA" id="ARBA00022452"/>
    </source>
</evidence>
<dbReference type="Gene3D" id="2.170.130.10">
    <property type="entry name" value="TonB-dependent receptor, plug domain"/>
    <property type="match status" value="1"/>
</dbReference>
<dbReference type="SUPFAM" id="SSF49464">
    <property type="entry name" value="Carboxypeptidase regulatory domain-like"/>
    <property type="match status" value="1"/>
</dbReference>
<organism evidence="11 12">
    <name type="scientific">Spirosoma utsteinense</name>
    <dbReference type="NCBI Taxonomy" id="2585773"/>
    <lineage>
        <taxon>Bacteria</taxon>
        <taxon>Pseudomonadati</taxon>
        <taxon>Bacteroidota</taxon>
        <taxon>Cytophagia</taxon>
        <taxon>Cytophagales</taxon>
        <taxon>Cytophagaceae</taxon>
        <taxon>Spirosoma</taxon>
    </lineage>
</organism>
<dbReference type="InterPro" id="IPR036942">
    <property type="entry name" value="Beta-barrel_TonB_sf"/>
</dbReference>
<evidence type="ECO:0000313" key="12">
    <source>
        <dbReference type="Proteomes" id="UP000700732"/>
    </source>
</evidence>
<proteinExistence type="inferred from homology"/>
<keyword evidence="5 9" id="KW-0732">Signal</keyword>
<dbReference type="Pfam" id="PF13715">
    <property type="entry name" value="CarbopepD_reg_2"/>
    <property type="match status" value="1"/>
</dbReference>